<feature type="domain" description="Peptidase S9 prolyl oligopeptidase catalytic" evidence="2">
    <location>
        <begin position="49"/>
        <end position="247"/>
    </location>
</feature>
<evidence type="ECO:0000313" key="4">
    <source>
        <dbReference type="Proteomes" id="UP000030853"/>
    </source>
</evidence>
<dbReference type="PANTHER" id="PTHR22946:SF9">
    <property type="entry name" value="POLYKETIDE TRANSFERASE AF380"/>
    <property type="match status" value="1"/>
</dbReference>
<dbReference type="SUPFAM" id="SSF53474">
    <property type="entry name" value="alpha/beta-Hydrolases"/>
    <property type="match status" value="1"/>
</dbReference>
<dbReference type="NCBIfam" id="NF007857">
    <property type="entry name" value="PRK10566.1"/>
    <property type="match status" value="1"/>
</dbReference>
<keyword evidence="1" id="KW-0378">Hydrolase</keyword>
<dbReference type="EMBL" id="JTJJ01000042">
    <property type="protein sequence ID" value="KHJ67759.1"/>
    <property type="molecule type" value="Genomic_DNA"/>
</dbReference>
<protein>
    <submittedName>
        <fullName evidence="3">Esterase</fullName>
    </submittedName>
</protein>
<dbReference type="GO" id="GO:0008236">
    <property type="term" value="F:serine-type peptidase activity"/>
    <property type="evidence" value="ECO:0007669"/>
    <property type="project" value="InterPro"/>
</dbReference>
<accession>A0A0B1R557</accession>
<dbReference type="PANTHER" id="PTHR22946">
    <property type="entry name" value="DIENELACTONE HYDROLASE DOMAIN-CONTAINING PROTEIN-RELATED"/>
    <property type="match status" value="1"/>
</dbReference>
<evidence type="ECO:0000259" key="2">
    <source>
        <dbReference type="Pfam" id="PF00326"/>
    </source>
</evidence>
<gene>
    <name evidence="3" type="ORF">QU24_12460</name>
</gene>
<organism evidence="3 4">
    <name type="scientific">Pantoea rodasii</name>
    <dbReference type="NCBI Taxonomy" id="1076549"/>
    <lineage>
        <taxon>Bacteria</taxon>
        <taxon>Pseudomonadati</taxon>
        <taxon>Pseudomonadota</taxon>
        <taxon>Gammaproteobacteria</taxon>
        <taxon>Enterobacterales</taxon>
        <taxon>Erwiniaceae</taxon>
        <taxon>Pantoea</taxon>
    </lineage>
</organism>
<evidence type="ECO:0000313" key="3">
    <source>
        <dbReference type="EMBL" id="KHJ67759.1"/>
    </source>
</evidence>
<dbReference type="RefSeq" id="WP_039331518.1">
    <property type="nucleotide sequence ID" value="NZ_JTJJ01000042.1"/>
</dbReference>
<name>A0A0B1R557_9GAMM</name>
<dbReference type="GO" id="GO:0006508">
    <property type="term" value="P:proteolysis"/>
    <property type="evidence" value="ECO:0007669"/>
    <property type="project" value="InterPro"/>
</dbReference>
<dbReference type="AlphaFoldDB" id="A0A0B1R557"/>
<dbReference type="InterPro" id="IPR029058">
    <property type="entry name" value="AB_hydrolase_fold"/>
</dbReference>
<dbReference type="GO" id="GO:0052689">
    <property type="term" value="F:carboxylic ester hydrolase activity"/>
    <property type="evidence" value="ECO:0007669"/>
    <property type="project" value="UniProtKB-ARBA"/>
</dbReference>
<evidence type="ECO:0000256" key="1">
    <source>
        <dbReference type="ARBA" id="ARBA00022801"/>
    </source>
</evidence>
<proteinExistence type="predicted"/>
<dbReference type="InterPro" id="IPR001375">
    <property type="entry name" value="Peptidase_S9_cat"/>
</dbReference>
<dbReference type="Gene3D" id="3.40.50.1820">
    <property type="entry name" value="alpha/beta hydrolase"/>
    <property type="match status" value="1"/>
</dbReference>
<dbReference type="Pfam" id="PF00326">
    <property type="entry name" value="Peptidase_S9"/>
    <property type="match status" value="1"/>
</dbReference>
<reference evidence="3 4" key="1">
    <citation type="submission" date="2014-11" db="EMBL/GenBank/DDBJ databases">
        <title>Genome sequencing of Pantoea rodasii ND03.</title>
        <authorList>
            <person name="Muhamad Yunos N.Y."/>
            <person name="Chan K.-G."/>
        </authorList>
    </citation>
    <scope>NUCLEOTIDE SEQUENCE [LARGE SCALE GENOMIC DNA]</scope>
    <source>
        <strain evidence="3 4">ND03</strain>
    </source>
</reference>
<dbReference type="Proteomes" id="UP000030853">
    <property type="component" value="Unassembled WGS sequence"/>
</dbReference>
<sequence>MIELATENLAGIECIHASPAGQRHARLPTILFYHGFTSSKEVYSYFAVALAQAGFRVIMPDADMHGSRYNGDTEMRMTHFWEILKQNIDEVPTLEAALRENDWVADERFAVAGASMGGMTALGAMARYPQIHSVACMMGSGYFMQLSHTLFPPLVARTPEQKETFAARLAPLAPYDPSQQLEKLAHRPLLLWHGEADEVVPFAETVRLEKALRDAQLDGKMTYLSEKQIGHKITPSALTALVSFFKHHL</sequence>
<comment type="caution">
    <text evidence="3">The sequence shown here is derived from an EMBL/GenBank/DDBJ whole genome shotgun (WGS) entry which is preliminary data.</text>
</comment>
<dbReference type="InterPro" id="IPR050261">
    <property type="entry name" value="FrsA_esterase"/>
</dbReference>